<dbReference type="CDD" id="cd05325">
    <property type="entry name" value="carb_red_sniffer_like_SDR_c"/>
    <property type="match status" value="1"/>
</dbReference>
<evidence type="ECO:0000256" key="3">
    <source>
        <dbReference type="RuleBase" id="RU000363"/>
    </source>
</evidence>
<dbReference type="Proteomes" id="UP000054498">
    <property type="component" value="Unassembled WGS sequence"/>
</dbReference>
<evidence type="ECO:0000313" key="4">
    <source>
        <dbReference type="EMBL" id="KIY96373.1"/>
    </source>
</evidence>
<evidence type="ECO:0000256" key="1">
    <source>
        <dbReference type="ARBA" id="ARBA00022857"/>
    </source>
</evidence>
<evidence type="ECO:0000256" key="2">
    <source>
        <dbReference type="ARBA" id="ARBA00023002"/>
    </source>
</evidence>
<dbReference type="PANTHER" id="PTHR43544">
    <property type="entry name" value="SHORT-CHAIN DEHYDROGENASE/REDUCTASE"/>
    <property type="match status" value="1"/>
</dbReference>
<dbReference type="PRINTS" id="PR00081">
    <property type="entry name" value="GDHRDH"/>
</dbReference>
<dbReference type="PANTHER" id="PTHR43544:SF7">
    <property type="entry name" value="NADB-LER2"/>
    <property type="match status" value="1"/>
</dbReference>
<evidence type="ECO:0000313" key="5">
    <source>
        <dbReference type="Proteomes" id="UP000054498"/>
    </source>
</evidence>
<dbReference type="OrthoDB" id="5296at2759"/>
<keyword evidence="2" id="KW-0560">Oxidoreductase</keyword>
<dbReference type="GO" id="GO:0005737">
    <property type="term" value="C:cytoplasm"/>
    <property type="evidence" value="ECO:0007669"/>
    <property type="project" value="TreeGrafter"/>
</dbReference>
<sequence length="240" mass="25772">MITGKTGIGRGLVEKLLARGNTVIATTRSADAPSSEPLRRLAAEHPARLVVTELDTASQGSVEAWAAALKDQHKIKHVDLLINNAGIYSGDGRRPKLEEFTAADFLPVFMTNSVGPFLVIQQLLARQLLGPPGSLVVNVSSIMGSNSDPTVSAVTPGAYAYRASKAALNSVTTTLARDFERDGRQIQCCLVHPGYVKTDMTSGQGWVEVEESAAGILKVLEDGRPLNGRWYSFNGDEIPW</sequence>
<dbReference type="InterPro" id="IPR036291">
    <property type="entry name" value="NAD(P)-bd_dom_sf"/>
</dbReference>
<dbReference type="EMBL" id="KK103035">
    <property type="protein sequence ID" value="KIY96373.1"/>
    <property type="molecule type" value="Genomic_DNA"/>
</dbReference>
<organism evidence="4 5">
    <name type="scientific">Monoraphidium neglectum</name>
    <dbReference type="NCBI Taxonomy" id="145388"/>
    <lineage>
        <taxon>Eukaryota</taxon>
        <taxon>Viridiplantae</taxon>
        <taxon>Chlorophyta</taxon>
        <taxon>core chlorophytes</taxon>
        <taxon>Chlorophyceae</taxon>
        <taxon>CS clade</taxon>
        <taxon>Sphaeropleales</taxon>
        <taxon>Selenastraceae</taxon>
        <taxon>Monoraphidium</taxon>
    </lineage>
</organism>
<dbReference type="AlphaFoldDB" id="A0A0D2KKQ9"/>
<gene>
    <name evidence="4" type="ORF">MNEG_11590</name>
</gene>
<dbReference type="RefSeq" id="XP_013895393.1">
    <property type="nucleotide sequence ID" value="XM_014039939.1"/>
</dbReference>
<keyword evidence="1" id="KW-0521">NADP</keyword>
<dbReference type="Pfam" id="PF00106">
    <property type="entry name" value="adh_short"/>
    <property type="match status" value="1"/>
</dbReference>
<accession>A0A0D2KKQ9</accession>
<dbReference type="PRINTS" id="PR00080">
    <property type="entry name" value="SDRFAMILY"/>
</dbReference>
<dbReference type="InterPro" id="IPR051468">
    <property type="entry name" value="Fungal_SecMetab_SDRs"/>
</dbReference>
<protein>
    <submittedName>
        <fullName evidence="4">C-factor</fullName>
    </submittedName>
</protein>
<name>A0A0D2KKQ9_9CHLO</name>
<reference evidence="4 5" key="1">
    <citation type="journal article" date="2013" name="BMC Genomics">
        <title>Reconstruction of the lipid metabolism for the microalga Monoraphidium neglectum from its genome sequence reveals characteristics suitable for biofuel production.</title>
        <authorList>
            <person name="Bogen C."/>
            <person name="Al-Dilaimi A."/>
            <person name="Albersmeier A."/>
            <person name="Wichmann J."/>
            <person name="Grundmann M."/>
            <person name="Rupp O."/>
            <person name="Lauersen K.J."/>
            <person name="Blifernez-Klassen O."/>
            <person name="Kalinowski J."/>
            <person name="Goesmann A."/>
            <person name="Mussgnug J.H."/>
            <person name="Kruse O."/>
        </authorList>
    </citation>
    <scope>NUCLEOTIDE SEQUENCE [LARGE SCALE GENOMIC DNA]</scope>
    <source>
        <strain evidence="4 5">SAG 48.87</strain>
    </source>
</reference>
<dbReference type="InterPro" id="IPR002347">
    <property type="entry name" value="SDR_fam"/>
</dbReference>
<comment type="similarity">
    <text evidence="3">Belongs to the short-chain dehydrogenases/reductases (SDR) family.</text>
</comment>
<proteinExistence type="inferred from homology"/>
<dbReference type="Gene3D" id="3.40.50.720">
    <property type="entry name" value="NAD(P)-binding Rossmann-like Domain"/>
    <property type="match status" value="1"/>
</dbReference>
<dbReference type="GeneID" id="25728868"/>
<dbReference type="GO" id="GO:0016491">
    <property type="term" value="F:oxidoreductase activity"/>
    <property type="evidence" value="ECO:0007669"/>
    <property type="project" value="UniProtKB-KW"/>
</dbReference>
<dbReference type="SUPFAM" id="SSF51735">
    <property type="entry name" value="NAD(P)-binding Rossmann-fold domains"/>
    <property type="match status" value="1"/>
</dbReference>
<dbReference type="KEGG" id="mng:MNEG_11590"/>
<keyword evidence="5" id="KW-1185">Reference proteome</keyword>